<dbReference type="PANTHER" id="PTHR43480:SF1">
    <property type="entry name" value="ACYL-[ACYL-CARRIER-PROTEIN]--UDP-N-ACETYLGLUCOSAMINE O-ACYLTRANSFERASE, MITOCHONDRIAL-RELATED"/>
    <property type="match status" value="1"/>
</dbReference>
<dbReference type="InterPro" id="IPR010137">
    <property type="entry name" value="Lipid_A_LpxA"/>
</dbReference>
<gene>
    <name evidence="1" type="primary">lpxA_2</name>
    <name evidence="1" type="ORF">NCTC204_00615</name>
</gene>
<evidence type="ECO:0000313" key="2">
    <source>
        <dbReference type="Proteomes" id="UP000255192"/>
    </source>
</evidence>
<sequence length="61" mass="6790">MLGEPTRVEIGDRNRIRESVTIHRGTVQGGGLTKVGNDNLLMINAHVAHRLYAWRSLHSGQ</sequence>
<dbReference type="EC" id="2.3.1.129" evidence="1"/>
<dbReference type="GO" id="GO:0008610">
    <property type="term" value="P:lipid biosynthetic process"/>
    <property type="evidence" value="ECO:0007669"/>
    <property type="project" value="InterPro"/>
</dbReference>
<name>A0A377ZL64_KLEPN</name>
<dbReference type="InterPro" id="IPR011004">
    <property type="entry name" value="Trimer_LpxA-like_sf"/>
</dbReference>
<evidence type="ECO:0000313" key="1">
    <source>
        <dbReference type="EMBL" id="STU72111.1"/>
    </source>
</evidence>
<keyword evidence="1" id="KW-0012">Acyltransferase</keyword>
<dbReference type="Proteomes" id="UP000255192">
    <property type="component" value="Unassembled WGS sequence"/>
</dbReference>
<accession>A0A377ZL64</accession>
<proteinExistence type="predicted"/>
<dbReference type="AlphaFoldDB" id="A0A377ZL64"/>
<dbReference type="EMBL" id="UGMD01000002">
    <property type="protein sequence ID" value="STU72111.1"/>
    <property type="molecule type" value="Genomic_DNA"/>
</dbReference>
<reference evidence="1 2" key="1">
    <citation type="submission" date="2018-06" db="EMBL/GenBank/DDBJ databases">
        <authorList>
            <consortium name="Pathogen Informatics"/>
            <person name="Doyle S."/>
        </authorList>
    </citation>
    <scope>NUCLEOTIDE SEQUENCE [LARGE SCALE GENOMIC DNA]</scope>
    <source>
        <strain evidence="1 2">NCTC204</strain>
    </source>
</reference>
<protein>
    <submittedName>
        <fullName evidence="1">Acyl-[acyl-carrier-protein]-UDP-N-acetylglucosamine O-acyltransferase</fullName>
        <ecNumber evidence="1">2.3.1.129</ecNumber>
    </submittedName>
</protein>
<keyword evidence="1" id="KW-0808">Transferase</keyword>
<dbReference type="SUPFAM" id="SSF51161">
    <property type="entry name" value="Trimeric LpxA-like enzymes"/>
    <property type="match status" value="1"/>
</dbReference>
<dbReference type="PANTHER" id="PTHR43480">
    <property type="entry name" value="ACYL-[ACYL-CARRIER-PROTEIN]--UDP-N-ACETYLGLUCOSAMINE O-ACYLTRANSFERASE"/>
    <property type="match status" value="1"/>
</dbReference>
<dbReference type="Gene3D" id="2.160.10.10">
    <property type="entry name" value="Hexapeptide repeat proteins"/>
    <property type="match status" value="1"/>
</dbReference>
<dbReference type="GO" id="GO:0008780">
    <property type="term" value="F:acyl-[acyl-carrier-protein]-UDP-N-acetylglucosamine O-acyltransferase activity"/>
    <property type="evidence" value="ECO:0007669"/>
    <property type="project" value="UniProtKB-EC"/>
</dbReference>
<organism evidence="1 2">
    <name type="scientific">Klebsiella pneumoniae</name>
    <dbReference type="NCBI Taxonomy" id="573"/>
    <lineage>
        <taxon>Bacteria</taxon>
        <taxon>Pseudomonadati</taxon>
        <taxon>Pseudomonadota</taxon>
        <taxon>Gammaproteobacteria</taxon>
        <taxon>Enterobacterales</taxon>
        <taxon>Enterobacteriaceae</taxon>
        <taxon>Klebsiella/Raoultella group</taxon>
        <taxon>Klebsiella</taxon>
        <taxon>Klebsiella pneumoniae complex</taxon>
    </lineage>
</organism>